<reference evidence="1 2" key="1">
    <citation type="submission" date="2007-06" db="EMBL/GenBank/DDBJ databases">
        <title>The Genome Sequence of Coccidioides posadasii RMSCC_3488.</title>
        <authorList>
            <consortium name="Coccidioides Genome Resources Consortium"/>
            <consortium name="The Broad Institute Genome Sequencing Platform"/>
            <person name="Henn M.R."/>
            <person name="Sykes S."/>
            <person name="Young S."/>
            <person name="Jaffe D."/>
            <person name="Berlin A."/>
            <person name="Alvarez P."/>
            <person name="Butler J."/>
            <person name="Gnerre S."/>
            <person name="Grabherr M."/>
            <person name="Mauceli E."/>
            <person name="Brockman W."/>
            <person name="Kodira C."/>
            <person name="Alvarado L."/>
            <person name="Zeng Q."/>
            <person name="Crawford M."/>
            <person name="Antoine C."/>
            <person name="Devon K."/>
            <person name="Galgiani J."/>
            <person name="Orsborn K."/>
            <person name="Lewis M.L."/>
            <person name="Nusbaum C."/>
            <person name="Galagan J."/>
            <person name="Birren B."/>
        </authorList>
    </citation>
    <scope>NUCLEOTIDE SEQUENCE [LARGE SCALE GENOMIC DNA]</scope>
    <source>
        <strain evidence="1 2">RMSCC 3488</strain>
    </source>
</reference>
<reference evidence="2" key="2">
    <citation type="journal article" date="2009" name="Genome Res.">
        <title>Comparative genomic analyses of the human fungal pathogens Coccidioides and their relatives.</title>
        <authorList>
            <person name="Sharpton T.J."/>
            <person name="Stajich J.E."/>
            <person name="Rounsley S.D."/>
            <person name="Gardner M.J."/>
            <person name="Wortman J.R."/>
            <person name="Jordar V.S."/>
            <person name="Maiti R."/>
            <person name="Kodira C.D."/>
            <person name="Neafsey D.E."/>
            <person name="Zeng Q."/>
            <person name="Hung C.-Y."/>
            <person name="McMahan C."/>
            <person name="Muszewska A."/>
            <person name="Grynberg M."/>
            <person name="Mandel M.A."/>
            <person name="Kellner E.M."/>
            <person name="Barker B.M."/>
            <person name="Galgiani J.N."/>
            <person name="Orbach M.J."/>
            <person name="Kirkland T.N."/>
            <person name="Cole G.T."/>
            <person name="Henn M.R."/>
            <person name="Birren B.W."/>
            <person name="Taylor J.W."/>
        </authorList>
    </citation>
    <scope>NUCLEOTIDE SEQUENCE [LARGE SCALE GENOMIC DNA]</scope>
    <source>
        <strain evidence="2">RMSCC 3488</strain>
    </source>
</reference>
<dbReference type="Proteomes" id="UP000054567">
    <property type="component" value="Unassembled WGS sequence"/>
</dbReference>
<sequence>MGTQMLELMIKAVVQSGEDLTGASIRTRTISEKVERIEVTDRTNTKLSTTSLLNKAQQQALGPTLSRTAKRQFDSVIDELSQYPMKWIWYAPAQVLRSGVSRHGERPTQLTWLLVPMKRGQVDNSKSFDTTDTTEEPVFSMAHANDDIPSSTENNLLFQALG</sequence>
<reference evidence="2" key="3">
    <citation type="journal article" date="2010" name="Genome Res.">
        <title>Population genomic sequencing of Coccidioides fungi reveals recent hybridization and transposon control.</title>
        <authorList>
            <person name="Neafsey D.E."/>
            <person name="Barker B.M."/>
            <person name="Sharpton T.J."/>
            <person name="Stajich J.E."/>
            <person name="Park D.J."/>
            <person name="Whiston E."/>
            <person name="Hung C.-Y."/>
            <person name="McMahan C."/>
            <person name="White J."/>
            <person name="Sykes S."/>
            <person name="Heiman D."/>
            <person name="Young S."/>
            <person name="Zeng Q."/>
            <person name="Abouelleil A."/>
            <person name="Aftuck L."/>
            <person name="Bessette D."/>
            <person name="Brown A."/>
            <person name="FitzGerald M."/>
            <person name="Lui A."/>
            <person name="Macdonald J.P."/>
            <person name="Priest M."/>
            <person name="Orbach M.J."/>
            <person name="Galgiani J.N."/>
            <person name="Kirkland T.N."/>
            <person name="Cole G.T."/>
            <person name="Birren B.W."/>
            <person name="Henn M.R."/>
            <person name="Taylor J.W."/>
            <person name="Rounsley S.D."/>
        </authorList>
    </citation>
    <scope>NUCLEOTIDE SEQUENCE [LARGE SCALE GENOMIC DNA]</scope>
    <source>
        <strain evidence="2">RMSCC 3488</strain>
    </source>
</reference>
<name>A0A0J6FQD8_COCPO</name>
<dbReference type="VEuPathDB" id="FungiDB:CPAG_07978"/>
<protein>
    <submittedName>
        <fullName evidence="1">Uncharacterized protein</fullName>
    </submittedName>
</protein>
<proteinExistence type="predicted"/>
<evidence type="ECO:0000313" key="1">
    <source>
        <dbReference type="EMBL" id="KMM71675.1"/>
    </source>
</evidence>
<dbReference type="AlphaFoldDB" id="A0A0J6FQD8"/>
<dbReference type="EMBL" id="DS268113">
    <property type="protein sequence ID" value="KMM71675.1"/>
    <property type="molecule type" value="Genomic_DNA"/>
</dbReference>
<organism evidence="1 2">
    <name type="scientific">Coccidioides posadasii RMSCC 3488</name>
    <dbReference type="NCBI Taxonomy" id="454284"/>
    <lineage>
        <taxon>Eukaryota</taxon>
        <taxon>Fungi</taxon>
        <taxon>Dikarya</taxon>
        <taxon>Ascomycota</taxon>
        <taxon>Pezizomycotina</taxon>
        <taxon>Eurotiomycetes</taxon>
        <taxon>Eurotiomycetidae</taxon>
        <taxon>Onygenales</taxon>
        <taxon>Onygenaceae</taxon>
        <taxon>Coccidioides</taxon>
    </lineage>
</organism>
<accession>A0A0J6FQD8</accession>
<gene>
    <name evidence="1" type="ORF">CPAG_07978</name>
</gene>
<evidence type="ECO:0000313" key="2">
    <source>
        <dbReference type="Proteomes" id="UP000054567"/>
    </source>
</evidence>